<feature type="compositionally biased region" description="Basic and acidic residues" evidence="1">
    <location>
        <begin position="39"/>
        <end position="50"/>
    </location>
</feature>
<feature type="region of interest" description="Disordered" evidence="1">
    <location>
        <begin position="22"/>
        <end position="115"/>
    </location>
</feature>
<name>A0ABR3PEI1_9PEZI</name>
<dbReference type="EMBL" id="JBFMKM010000009">
    <property type="protein sequence ID" value="KAL1304135.1"/>
    <property type="molecule type" value="Genomic_DNA"/>
</dbReference>
<evidence type="ECO:0000313" key="3">
    <source>
        <dbReference type="Proteomes" id="UP001562354"/>
    </source>
</evidence>
<feature type="compositionally biased region" description="Polar residues" evidence="1">
    <location>
        <begin position="87"/>
        <end position="106"/>
    </location>
</feature>
<proteinExistence type="predicted"/>
<dbReference type="RefSeq" id="XP_069200410.1">
    <property type="nucleotide sequence ID" value="XM_069345548.1"/>
</dbReference>
<evidence type="ECO:0000256" key="1">
    <source>
        <dbReference type="SAM" id="MobiDB-lite"/>
    </source>
</evidence>
<organism evidence="2 3">
    <name type="scientific">Neodothiora populina</name>
    <dbReference type="NCBI Taxonomy" id="2781224"/>
    <lineage>
        <taxon>Eukaryota</taxon>
        <taxon>Fungi</taxon>
        <taxon>Dikarya</taxon>
        <taxon>Ascomycota</taxon>
        <taxon>Pezizomycotina</taxon>
        <taxon>Dothideomycetes</taxon>
        <taxon>Dothideomycetidae</taxon>
        <taxon>Dothideales</taxon>
        <taxon>Dothioraceae</taxon>
        <taxon>Neodothiora</taxon>
    </lineage>
</organism>
<dbReference type="Proteomes" id="UP001562354">
    <property type="component" value="Unassembled WGS sequence"/>
</dbReference>
<evidence type="ECO:0000313" key="2">
    <source>
        <dbReference type="EMBL" id="KAL1304135.1"/>
    </source>
</evidence>
<comment type="caution">
    <text evidence="2">The sequence shown here is derived from an EMBL/GenBank/DDBJ whole genome shotgun (WGS) entry which is preliminary data.</text>
</comment>
<reference evidence="2 3" key="1">
    <citation type="submission" date="2024-07" db="EMBL/GenBank/DDBJ databases">
        <title>Draft sequence of the Neodothiora populina.</title>
        <authorList>
            <person name="Drown D.D."/>
            <person name="Schuette U.S."/>
            <person name="Buechlein A.B."/>
            <person name="Rusch D.R."/>
            <person name="Winton L.W."/>
            <person name="Adams G.A."/>
        </authorList>
    </citation>
    <scope>NUCLEOTIDE SEQUENCE [LARGE SCALE GENOMIC DNA]</scope>
    <source>
        <strain evidence="2 3">CPC 39397</strain>
    </source>
</reference>
<gene>
    <name evidence="2" type="ORF">AAFC00_000563</name>
</gene>
<protein>
    <submittedName>
        <fullName evidence="2">Uncharacterized protein</fullName>
    </submittedName>
</protein>
<keyword evidence="3" id="KW-1185">Reference proteome</keyword>
<feature type="region of interest" description="Disordered" evidence="1">
    <location>
        <begin position="150"/>
        <end position="181"/>
    </location>
</feature>
<sequence length="181" mass="19607">MYGFDIGMHVSDNLVAIEKKEKAEAQAKAKARAQAQAEIRAKAQEDERTHHLAVQPHQQQHDRTHSERPAQPQKHKSTHLNAPFNVFQAQMQKPSSGNARTPSPSGIQRPGAPNRTVSFPVFPSFTKPVTPVGTPSGLSSLAASAYNSPLPSPRLGATTNNAWLPFGPRSENGDSNHPSPK</sequence>
<feature type="compositionally biased region" description="Basic and acidic residues" evidence="1">
    <location>
        <begin position="59"/>
        <end position="68"/>
    </location>
</feature>
<accession>A0ABR3PEI1</accession>
<dbReference type="GeneID" id="95974266"/>
<feature type="compositionally biased region" description="Low complexity" evidence="1">
    <location>
        <begin position="28"/>
        <end position="38"/>
    </location>
</feature>